<keyword evidence="1" id="KW-1133">Transmembrane helix</keyword>
<gene>
    <name evidence="2" type="ORF">FLB_08920</name>
</gene>
<evidence type="ECO:0000256" key="1">
    <source>
        <dbReference type="SAM" id="Phobius"/>
    </source>
</evidence>
<dbReference type="EMBL" id="JMTM01000017">
    <property type="protein sequence ID" value="OAZ05041.1"/>
    <property type="molecule type" value="Genomic_DNA"/>
</dbReference>
<dbReference type="Proteomes" id="UP000093807">
    <property type="component" value="Unassembled WGS sequence"/>
</dbReference>
<reference evidence="2 3" key="1">
    <citation type="submission" date="2016-06" db="EMBL/GenBank/DDBJ databases">
        <title>Draft genome sequence of Flavobacterium succinicans strain DD5b.</title>
        <authorList>
            <person name="Poehlein A."/>
            <person name="Daniel R."/>
            <person name="Simeonova D.D."/>
        </authorList>
    </citation>
    <scope>NUCLEOTIDE SEQUENCE [LARGE SCALE GENOMIC DNA]</scope>
    <source>
        <strain evidence="2 3">DD5b</strain>
    </source>
</reference>
<keyword evidence="1" id="KW-0812">Transmembrane</keyword>
<evidence type="ECO:0000313" key="3">
    <source>
        <dbReference type="Proteomes" id="UP000093807"/>
    </source>
</evidence>
<organism evidence="2 3">
    <name type="scientific">Flavobacterium succinicans</name>
    <dbReference type="NCBI Taxonomy" id="29536"/>
    <lineage>
        <taxon>Bacteria</taxon>
        <taxon>Pseudomonadati</taxon>
        <taxon>Bacteroidota</taxon>
        <taxon>Flavobacteriia</taxon>
        <taxon>Flavobacteriales</taxon>
        <taxon>Flavobacteriaceae</taxon>
        <taxon>Flavobacterium</taxon>
    </lineage>
</organism>
<accession>A0A199XUX6</accession>
<proteinExistence type="predicted"/>
<keyword evidence="1" id="KW-0472">Membrane</keyword>
<feature type="transmembrane region" description="Helical" evidence="1">
    <location>
        <begin position="12"/>
        <end position="30"/>
    </location>
</feature>
<dbReference type="AlphaFoldDB" id="A0A199XUX6"/>
<protein>
    <submittedName>
        <fullName evidence="2">Uncharacterized protein</fullName>
    </submittedName>
</protein>
<evidence type="ECO:0000313" key="2">
    <source>
        <dbReference type="EMBL" id="OAZ05041.1"/>
    </source>
</evidence>
<name>A0A199XUX6_9FLAO</name>
<sequence>MKKIKTNNRPLVVVILAWTFAFIVLVVFFIKAKNLFNF</sequence>
<keyword evidence="3" id="KW-1185">Reference proteome</keyword>
<comment type="caution">
    <text evidence="2">The sequence shown here is derived from an EMBL/GenBank/DDBJ whole genome shotgun (WGS) entry which is preliminary data.</text>
</comment>
<dbReference type="PATRIC" id="fig|29536.5.peg.917"/>